<evidence type="ECO:0000313" key="2">
    <source>
        <dbReference type="EMBL" id="SMD18670.1"/>
    </source>
</evidence>
<dbReference type="AlphaFoldDB" id="A0A1W2F9R9"/>
<dbReference type="OrthoDB" id="3500039at2"/>
<name>A0A1W2F9R9_KIBAR</name>
<dbReference type="SUPFAM" id="SSF69304">
    <property type="entry name" value="Tricorn protease N-terminal domain"/>
    <property type="match status" value="1"/>
</dbReference>
<protein>
    <submittedName>
        <fullName evidence="2">Uncharacterized protein</fullName>
    </submittedName>
</protein>
<evidence type="ECO:0000313" key="3">
    <source>
        <dbReference type="Proteomes" id="UP000192674"/>
    </source>
</evidence>
<dbReference type="RefSeq" id="WP_084430085.1">
    <property type="nucleotide sequence ID" value="NZ_FWXV01000005.1"/>
</dbReference>
<accession>A0A1W2F9R9</accession>
<sequence>MALLGTYHEDEYLPEYGLIVLRDTPVEGSWPEWPESVLNEGASAAARCGTFAGGGNAWFEASAGDGYHVITMESHDSEPPEDGEWDDVAETLYRSWSGIVGLTILTGAQMRPDLRLGGRGLYRVRVARQKGEDFGDTWRLQFWPQPEPVAPPRWLKRGTPPVPSPDPGWDTVIGSHAWELPYIVSQAGDQDGATIDDVAAWAVAHHRPADWLDERLFPVPAPALPTGHADLDEQATQSRSSRIAEAAAEEAKLASYAAQLGVPAPTTRRGLLTFFVAAGLVTYDGRKYRRVSSPPLAREVLRLPADLVTQLAMQSDRRQYQSFATDIASVAAWLDGRAVTVGWLADQLLATQEEVRATLHYAQTQAMLEVTGDTELRMDVLRGGRLPAGGSTPPPAQVKSPPKPAPVQVSEAGAPPRAGVLAAGHIVGDETVELPPLESRISRALQSAYGILLITYGDPITLVQPGGESVSFGTDLMPHVVLSPDGRRLATVEARLGRDSSYALQLYDLADLSHQTMPWDDTLSIGVIGIYRDTVYFSGEYKPMSWTPGSDPVQLDRQVREIDPISGRTLAADSTGLIITDQDGTTHQVPLDQQCQLVPGGAGVYRVRNFPNAITVFPLEDIQNPQTHWLPDDSILSPSMALGPVWESPTTLLVPSKTGAPVHRLDLTTGALERVPTPPRLQALVEPLLAAG</sequence>
<proteinExistence type="predicted"/>
<dbReference type="InterPro" id="IPR046105">
    <property type="entry name" value="DUF6042"/>
</dbReference>
<dbReference type="Proteomes" id="UP000192674">
    <property type="component" value="Unassembled WGS sequence"/>
</dbReference>
<dbReference type="EMBL" id="FWXV01000005">
    <property type="protein sequence ID" value="SMD18670.1"/>
    <property type="molecule type" value="Genomic_DNA"/>
</dbReference>
<feature type="region of interest" description="Disordered" evidence="1">
    <location>
        <begin position="384"/>
        <end position="412"/>
    </location>
</feature>
<organism evidence="2 3">
    <name type="scientific">Kibdelosporangium aridum</name>
    <dbReference type="NCBI Taxonomy" id="2030"/>
    <lineage>
        <taxon>Bacteria</taxon>
        <taxon>Bacillati</taxon>
        <taxon>Actinomycetota</taxon>
        <taxon>Actinomycetes</taxon>
        <taxon>Pseudonocardiales</taxon>
        <taxon>Pseudonocardiaceae</taxon>
        <taxon>Kibdelosporangium</taxon>
    </lineage>
</organism>
<reference evidence="2 3" key="1">
    <citation type="submission" date="2017-04" db="EMBL/GenBank/DDBJ databases">
        <authorList>
            <person name="Afonso C.L."/>
            <person name="Miller P.J."/>
            <person name="Scott M.A."/>
            <person name="Spackman E."/>
            <person name="Goraichik I."/>
            <person name="Dimitrov K.M."/>
            <person name="Suarez D.L."/>
            <person name="Swayne D.E."/>
        </authorList>
    </citation>
    <scope>NUCLEOTIDE SEQUENCE [LARGE SCALE GENOMIC DNA]</scope>
    <source>
        <strain evidence="2 3">DSM 43828</strain>
    </source>
</reference>
<keyword evidence="3" id="KW-1185">Reference proteome</keyword>
<gene>
    <name evidence="2" type="ORF">SAMN05661093_05858</name>
</gene>
<evidence type="ECO:0000256" key="1">
    <source>
        <dbReference type="SAM" id="MobiDB-lite"/>
    </source>
</evidence>
<dbReference type="Pfam" id="PF19508">
    <property type="entry name" value="DUF6042"/>
    <property type="match status" value="1"/>
</dbReference>
<feature type="compositionally biased region" description="Pro residues" evidence="1">
    <location>
        <begin position="392"/>
        <end position="405"/>
    </location>
</feature>